<organism evidence="1 2">
    <name type="scientific">Pelosinus propionicus DSM 13327</name>
    <dbReference type="NCBI Taxonomy" id="1123291"/>
    <lineage>
        <taxon>Bacteria</taxon>
        <taxon>Bacillati</taxon>
        <taxon>Bacillota</taxon>
        <taxon>Negativicutes</taxon>
        <taxon>Selenomonadales</taxon>
        <taxon>Sporomusaceae</taxon>
        <taxon>Pelosinus</taxon>
    </lineage>
</organism>
<dbReference type="SUPFAM" id="SSF53474">
    <property type="entry name" value="alpha/beta-Hydrolases"/>
    <property type="match status" value="1"/>
</dbReference>
<dbReference type="Pfam" id="PF12715">
    <property type="entry name" value="Abhydrolase_7"/>
    <property type="match status" value="1"/>
</dbReference>
<dbReference type="PANTHER" id="PTHR22946:SF8">
    <property type="entry name" value="ACETYL XYLAN ESTERASE DOMAIN-CONTAINING PROTEIN"/>
    <property type="match status" value="1"/>
</dbReference>
<keyword evidence="1" id="KW-0378">Hydrolase</keyword>
<keyword evidence="2" id="KW-1185">Reference proteome</keyword>
<dbReference type="PANTHER" id="PTHR22946">
    <property type="entry name" value="DIENELACTONE HYDROLASE DOMAIN-CONTAINING PROTEIN-RELATED"/>
    <property type="match status" value="1"/>
</dbReference>
<accession>A0A1I4JWV1</accession>
<dbReference type="InterPro" id="IPR050261">
    <property type="entry name" value="FrsA_esterase"/>
</dbReference>
<evidence type="ECO:0000313" key="1">
    <source>
        <dbReference type="EMBL" id="SFL70677.1"/>
    </source>
</evidence>
<evidence type="ECO:0000313" key="2">
    <source>
        <dbReference type="Proteomes" id="UP000199520"/>
    </source>
</evidence>
<dbReference type="RefSeq" id="WP_090935858.1">
    <property type="nucleotide sequence ID" value="NZ_FOTS01000014.1"/>
</dbReference>
<dbReference type="STRING" id="1123291.SAMN04490355_101465"/>
<dbReference type="OrthoDB" id="8183145at2"/>
<dbReference type="AlphaFoldDB" id="A0A1I4JWV1"/>
<sequence length="384" mass="42781">MGLFVVCPSVVHADTSQASVGGYQVLGIDRNNLPVFYQRLKDKLTFPLSWNSGKYTNFNIWRKTARNKVMEQILAFPDCTPFTPRVIDEQDQGSYIARKVAFNISAESRVLALMLVPKGKGPFPAVLLLHDHGAKFDIGKEKMIAPWGDEVKSRSAKSWSDKYFSGRFIGNELAAHGYVVLAVDALGWGDRGGIKYESQQALASNLLSMGTSLAGLVAYEDIRSADFLASLPEVDKSRVGAMGFSMGAYRAWQVAALADSIKVGVAVCWMTTTKSVMVPGNNMLRGQSSFYTMIPGVVNYLDYPDVASIAAPKPMLFYNGDADELFPIDSVKEAYRQMHQVWQSQRADDKLKTKIWPSLGHLFVREEQEEAFQWLDSWLNPRVH</sequence>
<dbReference type="InterPro" id="IPR029058">
    <property type="entry name" value="AB_hydrolase_fold"/>
</dbReference>
<dbReference type="InterPro" id="IPR025890">
    <property type="entry name" value="Abhydrolase_bac"/>
</dbReference>
<dbReference type="GO" id="GO:0016787">
    <property type="term" value="F:hydrolase activity"/>
    <property type="evidence" value="ECO:0007669"/>
    <property type="project" value="UniProtKB-KW"/>
</dbReference>
<reference evidence="2" key="1">
    <citation type="submission" date="2016-10" db="EMBL/GenBank/DDBJ databases">
        <authorList>
            <person name="Varghese N."/>
            <person name="Submissions S."/>
        </authorList>
    </citation>
    <scope>NUCLEOTIDE SEQUENCE [LARGE SCALE GENOMIC DNA]</scope>
    <source>
        <strain evidence="2">DSM 13327</strain>
    </source>
</reference>
<gene>
    <name evidence="1" type="ORF">SAMN04490355_101465</name>
</gene>
<name>A0A1I4JWV1_9FIRM</name>
<dbReference type="Proteomes" id="UP000199520">
    <property type="component" value="Unassembled WGS sequence"/>
</dbReference>
<dbReference type="EMBL" id="FOTS01000014">
    <property type="protein sequence ID" value="SFL70677.1"/>
    <property type="molecule type" value="Genomic_DNA"/>
</dbReference>
<protein>
    <submittedName>
        <fullName evidence="1">Abhydrolase family protein</fullName>
    </submittedName>
</protein>
<proteinExistence type="predicted"/>
<dbReference type="Gene3D" id="3.40.50.1820">
    <property type="entry name" value="alpha/beta hydrolase"/>
    <property type="match status" value="1"/>
</dbReference>